<evidence type="ECO:0000256" key="2">
    <source>
        <dbReference type="ARBA" id="ARBA00022490"/>
    </source>
</evidence>
<keyword evidence="2" id="KW-0963">Cytoplasm</keyword>
<keyword evidence="6" id="KW-0418">Kinase</keyword>
<dbReference type="GO" id="GO:0035091">
    <property type="term" value="F:phosphatidylinositol binding"/>
    <property type="evidence" value="ECO:0007669"/>
    <property type="project" value="InterPro"/>
</dbReference>
<dbReference type="InterPro" id="IPR001245">
    <property type="entry name" value="Ser-Thr/Tyr_kinase_cat_dom"/>
</dbReference>
<evidence type="ECO:0000313" key="7">
    <source>
        <dbReference type="Proteomes" id="UP000747542"/>
    </source>
</evidence>
<name>A0A8J5JVY1_HOMAM</name>
<dbReference type="InterPro" id="IPR001683">
    <property type="entry name" value="PX_dom"/>
</dbReference>
<dbReference type="Pfam" id="PF07714">
    <property type="entry name" value="PK_Tyr_Ser-Thr"/>
    <property type="match status" value="1"/>
</dbReference>
<dbReference type="GO" id="GO:0005886">
    <property type="term" value="C:plasma membrane"/>
    <property type="evidence" value="ECO:0007669"/>
    <property type="project" value="TreeGrafter"/>
</dbReference>
<feature type="region of interest" description="Disordered" evidence="3">
    <location>
        <begin position="436"/>
        <end position="533"/>
    </location>
</feature>
<sequence>MSVFEKKKEDRLSTDDTKPLVCNITDAQNTDGHIEYTLEVWRTPDTETKWTVSHRYSDFAQLHAALKVGAVVLPQLPPKKVFGNTDRDFINERRVALQKYLEGLLSNLTLAASLPVKRFLDPKNYTRNFQEEARQNVHIILRSGGSHEVTEVLPSCGTRICKEHFLAHPLADPKSQHVLWWAPFGPDRAMNLRDTHATLTALVQCQHPYIVPAISNIATEAGVCVVRPWFPQGSVRDMIHQAKPRGSSLVKYSSDKLCSIQQKDCAIYGRQILEALLFLHEKGLGHGHLHTGNLVIDNNVCRLLELENQVVGLPNQLRSHMIHHRKINSIEAIDVYCFGHVLYEMIFQKRLTTNTCNELPPECPALSRSVLESILSAEACKNGLPTVPLHSYEKPSLRLPSSVKQAIALSHEAMFTRLAADQKKIRQQRKLSKFEAFVSQQSSKNRSKKHLHLETNGESAKSNERSPGDSVNNTGNFPNSNNDGQKSPSSSSQTSSLSPPPPPPPPTLVTPLPPPVKSIPDDSPPGKPLDLGEEHAALLSSISGFKKGKLRRTETNDRSAPSI</sequence>
<organism evidence="6 7">
    <name type="scientific">Homarus americanus</name>
    <name type="common">American lobster</name>
    <dbReference type="NCBI Taxonomy" id="6706"/>
    <lineage>
        <taxon>Eukaryota</taxon>
        <taxon>Metazoa</taxon>
        <taxon>Ecdysozoa</taxon>
        <taxon>Arthropoda</taxon>
        <taxon>Crustacea</taxon>
        <taxon>Multicrustacea</taxon>
        <taxon>Malacostraca</taxon>
        <taxon>Eumalacostraca</taxon>
        <taxon>Eucarida</taxon>
        <taxon>Decapoda</taxon>
        <taxon>Pleocyemata</taxon>
        <taxon>Astacidea</taxon>
        <taxon>Nephropoidea</taxon>
        <taxon>Nephropidae</taxon>
        <taxon>Homarus</taxon>
    </lineage>
</organism>
<accession>A0A8J5JVY1</accession>
<dbReference type="GO" id="GO:0004672">
    <property type="term" value="F:protein kinase activity"/>
    <property type="evidence" value="ECO:0007669"/>
    <property type="project" value="InterPro"/>
</dbReference>
<dbReference type="PROSITE" id="PS50011">
    <property type="entry name" value="PROTEIN_KINASE_DOM"/>
    <property type="match status" value="1"/>
</dbReference>
<gene>
    <name evidence="6" type="primary">Pxk-L</name>
    <name evidence="6" type="ORF">Hamer_G022328</name>
</gene>
<feature type="compositionally biased region" description="Polar residues" evidence="3">
    <location>
        <begin position="469"/>
        <end position="484"/>
    </location>
</feature>
<dbReference type="PROSITE" id="PS50195">
    <property type="entry name" value="PX"/>
    <property type="match status" value="1"/>
</dbReference>
<evidence type="ECO:0000259" key="5">
    <source>
        <dbReference type="PROSITE" id="PS50195"/>
    </source>
</evidence>
<comment type="subcellular location">
    <subcellularLocation>
        <location evidence="1">Cytoplasm</location>
    </subcellularLocation>
</comment>
<dbReference type="GO" id="GO:0043271">
    <property type="term" value="P:negative regulation of monoatomic ion transport"/>
    <property type="evidence" value="ECO:0007669"/>
    <property type="project" value="TreeGrafter"/>
</dbReference>
<dbReference type="GO" id="GO:0008333">
    <property type="term" value="P:endosome to lysosome transport"/>
    <property type="evidence" value="ECO:0007669"/>
    <property type="project" value="TreeGrafter"/>
</dbReference>
<dbReference type="AlphaFoldDB" id="A0A8J5JVY1"/>
<dbReference type="Pfam" id="PF02205">
    <property type="entry name" value="WH2"/>
    <property type="match status" value="1"/>
</dbReference>
<dbReference type="SMART" id="SM00312">
    <property type="entry name" value="PX"/>
    <property type="match status" value="1"/>
</dbReference>
<feature type="domain" description="PX" evidence="5">
    <location>
        <begin position="14"/>
        <end position="127"/>
    </location>
</feature>
<dbReference type="SUPFAM" id="SSF64268">
    <property type="entry name" value="PX domain"/>
    <property type="match status" value="1"/>
</dbReference>
<feature type="compositionally biased region" description="Low complexity" evidence="3">
    <location>
        <begin position="485"/>
        <end position="497"/>
    </location>
</feature>
<feature type="domain" description="Protein kinase" evidence="4">
    <location>
        <begin position="135"/>
        <end position="453"/>
    </location>
</feature>
<evidence type="ECO:0000313" key="6">
    <source>
        <dbReference type="EMBL" id="KAG7162239.1"/>
    </source>
</evidence>
<dbReference type="GO" id="GO:0003779">
    <property type="term" value="F:actin binding"/>
    <property type="evidence" value="ECO:0007669"/>
    <property type="project" value="InterPro"/>
</dbReference>
<dbReference type="Proteomes" id="UP000747542">
    <property type="component" value="Unassembled WGS sequence"/>
</dbReference>
<dbReference type="CDD" id="cd22062">
    <property type="entry name" value="WH2_DdVASP-like"/>
    <property type="match status" value="1"/>
</dbReference>
<dbReference type="InterPro" id="IPR011009">
    <property type="entry name" value="Kinase-like_dom_sf"/>
</dbReference>
<keyword evidence="6" id="KW-0808">Transferase</keyword>
<dbReference type="Pfam" id="PF00787">
    <property type="entry name" value="PX"/>
    <property type="match status" value="1"/>
</dbReference>
<dbReference type="GO" id="GO:0045022">
    <property type="term" value="P:early endosome to late endosome transport"/>
    <property type="evidence" value="ECO:0007669"/>
    <property type="project" value="TreeGrafter"/>
</dbReference>
<dbReference type="GO" id="GO:0005524">
    <property type="term" value="F:ATP binding"/>
    <property type="evidence" value="ECO:0007669"/>
    <property type="project" value="InterPro"/>
</dbReference>
<dbReference type="Gene3D" id="3.30.200.20">
    <property type="entry name" value="Phosphorylase Kinase, domain 1"/>
    <property type="match status" value="1"/>
</dbReference>
<evidence type="ECO:0000259" key="4">
    <source>
        <dbReference type="PROSITE" id="PS50011"/>
    </source>
</evidence>
<dbReference type="InterPro" id="IPR051837">
    <property type="entry name" value="SortingNexin/PXDomain-PKLike"/>
</dbReference>
<dbReference type="SUPFAM" id="SSF56112">
    <property type="entry name" value="Protein kinase-like (PK-like)"/>
    <property type="match status" value="1"/>
</dbReference>
<dbReference type="InterPro" id="IPR003124">
    <property type="entry name" value="WH2_dom"/>
</dbReference>
<comment type="caution">
    <text evidence="6">The sequence shown here is derived from an EMBL/GenBank/DDBJ whole genome shotgun (WGS) entry which is preliminary data.</text>
</comment>
<reference evidence="6" key="1">
    <citation type="journal article" date="2021" name="Sci. Adv.">
        <title>The American lobster genome reveals insights on longevity, neural, and immune adaptations.</title>
        <authorList>
            <person name="Polinski J.M."/>
            <person name="Zimin A.V."/>
            <person name="Clark K.F."/>
            <person name="Kohn A.B."/>
            <person name="Sadowski N."/>
            <person name="Timp W."/>
            <person name="Ptitsyn A."/>
            <person name="Khanna P."/>
            <person name="Romanova D.Y."/>
            <person name="Williams P."/>
            <person name="Greenwood S.J."/>
            <person name="Moroz L.L."/>
            <person name="Walt D.R."/>
            <person name="Bodnar A.G."/>
        </authorList>
    </citation>
    <scope>NUCLEOTIDE SEQUENCE</scope>
    <source>
        <strain evidence="6">GMGI-L3</strain>
    </source>
</reference>
<protein>
    <submittedName>
        <fullName evidence="6">PX domain-containing protein kinase-like protein-like</fullName>
    </submittedName>
</protein>
<dbReference type="Gene3D" id="3.30.1520.10">
    <property type="entry name" value="Phox-like domain"/>
    <property type="match status" value="1"/>
</dbReference>
<dbReference type="PANTHER" id="PTHR22999:SF40">
    <property type="entry name" value="PX DOMAIN-CONTAINING PROTEIN KINASE-LIKE PROTEIN"/>
    <property type="match status" value="1"/>
</dbReference>
<keyword evidence="7" id="KW-1185">Reference proteome</keyword>
<feature type="compositionally biased region" description="Pro residues" evidence="3">
    <location>
        <begin position="498"/>
        <end position="527"/>
    </location>
</feature>
<dbReference type="GO" id="GO:0005769">
    <property type="term" value="C:early endosome"/>
    <property type="evidence" value="ECO:0007669"/>
    <property type="project" value="TreeGrafter"/>
</dbReference>
<proteinExistence type="predicted"/>
<dbReference type="GO" id="GO:0006622">
    <property type="term" value="P:protein targeting to lysosome"/>
    <property type="evidence" value="ECO:0007669"/>
    <property type="project" value="TreeGrafter"/>
</dbReference>
<dbReference type="EMBL" id="JAHLQT010028009">
    <property type="protein sequence ID" value="KAG7162239.1"/>
    <property type="molecule type" value="Genomic_DNA"/>
</dbReference>
<evidence type="ECO:0000256" key="3">
    <source>
        <dbReference type="SAM" id="MobiDB-lite"/>
    </source>
</evidence>
<dbReference type="InterPro" id="IPR000719">
    <property type="entry name" value="Prot_kinase_dom"/>
</dbReference>
<dbReference type="InterPro" id="IPR036871">
    <property type="entry name" value="PX_dom_sf"/>
</dbReference>
<dbReference type="GO" id="GO:0005770">
    <property type="term" value="C:late endosome"/>
    <property type="evidence" value="ECO:0007669"/>
    <property type="project" value="TreeGrafter"/>
</dbReference>
<evidence type="ECO:0000256" key="1">
    <source>
        <dbReference type="ARBA" id="ARBA00004496"/>
    </source>
</evidence>
<dbReference type="PANTHER" id="PTHR22999">
    <property type="entry name" value="PX SERINE/THREONINE KINASE PXK"/>
    <property type="match status" value="1"/>
</dbReference>
<dbReference type="Gene3D" id="1.10.510.10">
    <property type="entry name" value="Transferase(Phosphotransferase) domain 1"/>
    <property type="match status" value="1"/>
</dbReference>